<dbReference type="Proteomes" id="UP000703269">
    <property type="component" value="Unassembled WGS sequence"/>
</dbReference>
<evidence type="ECO:0000259" key="2">
    <source>
        <dbReference type="PROSITE" id="PS50879"/>
    </source>
</evidence>
<sequence>MSGRRTKLLFDDFESAPFDTFTGLDQGCPLSVILYQFYNSPLLDSADAKLGELITGNIDDVAVLATGDIFGDTHAKLRAFMTRPDSAFVWSQLHTSEFSVEKFGLLDCARSLKDLGPSLDLGQGSAPISVAKSYKFLGVLVDHKLFWKEQTNRALNKGLQWVTLFRRMAGGCSGVGFKQLRQLYLSKAVPAMLYAADVFLVPIHSIEGKTHRQGSVSSIDRLARVHKQAATMMLGAYRNTATDICLAHADLLPFPLLVEKHCHRALVRLCAQPSSHPLYPLILRAVRRPVKRHRSTLHQLLYLFHLDPQTVETVRPARVPPEWTSGMALEIAESKEAAAAADATWEVLGGVRVYSDGSDFRNGVGAAAVLFRGRAPSTKSLRTHLGTSAQHTVYESELAGILLGLHMIRKEPGLVSKASIALDNKAAVIALRSRRSTPGHHLLDAVHELEQAVKTRHPGIKITIRWVPGHLGVDGNELADEEAKKAAQNDSSPPQSLPAYLRSSSLPTSVSNYASFTLQTSQNAPPSSGASQSGTNAPRSSTPLPSSATSDGTSRSSPGDTHRSSFNFDPVDLPFGTLCTRPAAQIRRYAPCARKKTRPSYTTSSSVQPMPAPAPPYTTTAVLSQAH</sequence>
<accession>A0A9P3GSR4</accession>
<dbReference type="AlphaFoldDB" id="A0A9P3GSR4"/>
<keyword evidence="4" id="KW-1185">Reference proteome</keyword>
<feature type="region of interest" description="Disordered" evidence="1">
    <location>
        <begin position="519"/>
        <end position="572"/>
    </location>
</feature>
<evidence type="ECO:0000256" key="1">
    <source>
        <dbReference type="SAM" id="MobiDB-lite"/>
    </source>
</evidence>
<dbReference type="SUPFAM" id="SSF53098">
    <property type="entry name" value="Ribonuclease H-like"/>
    <property type="match status" value="1"/>
</dbReference>
<reference evidence="3 4" key="1">
    <citation type="submission" date="2021-08" db="EMBL/GenBank/DDBJ databases">
        <title>Draft Genome Sequence of Phanerochaete sordida strain YK-624.</title>
        <authorList>
            <person name="Mori T."/>
            <person name="Dohra H."/>
            <person name="Suzuki T."/>
            <person name="Kawagishi H."/>
            <person name="Hirai H."/>
        </authorList>
    </citation>
    <scope>NUCLEOTIDE SEQUENCE [LARGE SCALE GENOMIC DNA]</scope>
    <source>
        <strain evidence="3 4">YK-624</strain>
    </source>
</reference>
<dbReference type="InterPro" id="IPR012337">
    <property type="entry name" value="RNaseH-like_sf"/>
</dbReference>
<dbReference type="InterPro" id="IPR002156">
    <property type="entry name" value="RNaseH_domain"/>
</dbReference>
<feature type="compositionally biased region" description="Polar residues" evidence="1">
    <location>
        <begin position="599"/>
        <end position="608"/>
    </location>
</feature>
<dbReference type="OrthoDB" id="2800937at2759"/>
<comment type="caution">
    <text evidence="3">The sequence shown here is derived from an EMBL/GenBank/DDBJ whole genome shotgun (WGS) entry which is preliminary data.</text>
</comment>
<gene>
    <name evidence="3" type="ORF">PsYK624_167520</name>
</gene>
<feature type="compositionally biased region" description="Low complexity" evidence="1">
    <location>
        <begin position="546"/>
        <end position="557"/>
    </location>
</feature>
<keyword evidence="3" id="KW-0808">Transferase</keyword>
<protein>
    <submittedName>
        <fullName evidence="3">RNA-directed DNA polymerase from mobile element jockey</fullName>
    </submittedName>
</protein>
<proteinExistence type="predicted"/>
<evidence type="ECO:0000313" key="3">
    <source>
        <dbReference type="EMBL" id="GJF00464.1"/>
    </source>
</evidence>
<evidence type="ECO:0000313" key="4">
    <source>
        <dbReference type="Proteomes" id="UP000703269"/>
    </source>
</evidence>
<dbReference type="CDD" id="cd09276">
    <property type="entry name" value="Rnase_HI_RT_non_LTR"/>
    <property type="match status" value="1"/>
</dbReference>
<dbReference type="PROSITE" id="PS50879">
    <property type="entry name" value="RNASE_H_1"/>
    <property type="match status" value="1"/>
</dbReference>
<organism evidence="3 4">
    <name type="scientific">Phanerochaete sordida</name>
    <dbReference type="NCBI Taxonomy" id="48140"/>
    <lineage>
        <taxon>Eukaryota</taxon>
        <taxon>Fungi</taxon>
        <taxon>Dikarya</taxon>
        <taxon>Basidiomycota</taxon>
        <taxon>Agaricomycotina</taxon>
        <taxon>Agaricomycetes</taxon>
        <taxon>Polyporales</taxon>
        <taxon>Phanerochaetaceae</taxon>
        <taxon>Phanerochaete</taxon>
    </lineage>
</organism>
<name>A0A9P3GSR4_9APHY</name>
<feature type="region of interest" description="Disordered" evidence="1">
    <location>
        <begin position="595"/>
        <end position="627"/>
    </location>
</feature>
<dbReference type="Pfam" id="PF00075">
    <property type="entry name" value="RNase_H"/>
    <property type="match status" value="1"/>
</dbReference>
<dbReference type="PANTHER" id="PTHR33481:SF1">
    <property type="entry name" value="ENDONUCLEASE_EXONUCLEASE_PHOSPHATASE DOMAIN-CONTAINING PROTEIN-RELATED"/>
    <property type="match status" value="1"/>
</dbReference>
<dbReference type="InterPro" id="IPR036397">
    <property type="entry name" value="RNaseH_sf"/>
</dbReference>
<dbReference type="EMBL" id="BPQB01000156">
    <property type="protein sequence ID" value="GJF00464.1"/>
    <property type="molecule type" value="Genomic_DNA"/>
</dbReference>
<feature type="compositionally biased region" description="Polar residues" evidence="1">
    <location>
        <begin position="519"/>
        <end position="545"/>
    </location>
</feature>
<keyword evidence="3" id="KW-0548">Nucleotidyltransferase</keyword>
<keyword evidence="3" id="KW-0695">RNA-directed DNA polymerase</keyword>
<dbReference type="GO" id="GO:0004523">
    <property type="term" value="F:RNA-DNA hybrid ribonuclease activity"/>
    <property type="evidence" value="ECO:0007669"/>
    <property type="project" value="InterPro"/>
</dbReference>
<dbReference type="PANTHER" id="PTHR33481">
    <property type="entry name" value="REVERSE TRANSCRIPTASE"/>
    <property type="match status" value="1"/>
</dbReference>
<dbReference type="Gene3D" id="3.30.420.10">
    <property type="entry name" value="Ribonuclease H-like superfamily/Ribonuclease H"/>
    <property type="match status" value="1"/>
</dbReference>
<dbReference type="GO" id="GO:0003676">
    <property type="term" value="F:nucleic acid binding"/>
    <property type="evidence" value="ECO:0007669"/>
    <property type="project" value="InterPro"/>
</dbReference>
<dbReference type="GO" id="GO:0003964">
    <property type="term" value="F:RNA-directed DNA polymerase activity"/>
    <property type="evidence" value="ECO:0007669"/>
    <property type="project" value="UniProtKB-KW"/>
</dbReference>
<feature type="region of interest" description="Disordered" evidence="1">
    <location>
        <begin position="480"/>
        <end position="502"/>
    </location>
</feature>
<feature type="domain" description="RNase H type-1" evidence="2">
    <location>
        <begin position="347"/>
        <end position="488"/>
    </location>
</feature>